<feature type="transmembrane region" description="Helical" evidence="1">
    <location>
        <begin position="149"/>
        <end position="171"/>
    </location>
</feature>
<organism evidence="2 3">
    <name type="scientific">Adhaeribacter pallidiroseus</name>
    <dbReference type="NCBI Taxonomy" id="2072847"/>
    <lineage>
        <taxon>Bacteria</taxon>
        <taxon>Pseudomonadati</taxon>
        <taxon>Bacteroidota</taxon>
        <taxon>Cytophagia</taxon>
        <taxon>Cytophagales</taxon>
        <taxon>Hymenobacteraceae</taxon>
        <taxon>Adhaeribacter</taxon>
    </lineage>
</organism>
<dbReference type="EMBL" id="QASA01000001">
    <property type="protein sequence ID" value="RDC64572.1"/>
    <property type="molecule type" value="Genomic_DNA"/>
</dbReference>
<protein>
    <submittedName>
        <fullName evidence="2">Uncharacterized protein</fullName>
    </submittedName>
</protein>
<feature type="transmembrane region" description="Helical" evidence="1">
    <location>
        <begin position="114"/>
        <end position="137"/>
    </location>
</feature>
<gene>
    <name evidence="2" type="ORF">AHMF7616_03188</name>
</gene>
<keyword evidence="1" id="KW-0472">Membrane</keyword>
<proteinExistence type="predicted"/>
<feature type="transmembrane region" description="Helical" evidence="1">
    <location>
        <begin position="84"/>
        <end position="108"/>
    </location>
</feature>
<comment type="caution">
    <text evidence="2">The sequence shown here is derived from an EMBL/GenBank/DDBJ whole genome shotgun (WGS) entry which is preliminary data.</text>
</comment>
<accession>A0A369QJK6</accession>
<evidence type="ECO:0000256" key="1">
    <source>
        <dbReference type="SAM" id="Phobius"/>
    </source>
</evidence>
<dbReference type="RefSeq" id="WP_147275695.1">
    <property type="nucleotide sequence ID" value="NZ_QASA01000001.1"/>
</dbReference>
<evidence type="ECO:0000313" key="2">
    <source>
        <dbReference type="EMBL" id="RDC64572.1"/>
    </source>
</evidence>
<keyword evidence="1" id="KW-0812">Transmembrane</keyword>
<sequence>MMYSKFLTPAIFSAEESHIQSHIHSFLVSYTKCIYLAFGLSGVGLYLKSYQQLTDKLFVFTLGTLAFLFLGQMLLSFSFMLKNLWVALLGAFSSLSLATGFTSVLFLFQGWWGSSILVTLTAPLAVITFLVLIGYILQQGFQRRRKQRLFLLCNLLIPFGILLLLGTLAYLKGDA</sequence>
<dbReference type="AlphaFoldDB" id="A0A369QJK6"/>
<feature type="transmembrane region" description="Helical" evidence="1">
    <location>
        <begin position="57"/>
        <end position="77"/>
    </location>
</feature>
<dbReference type="Proteomes" id="UP000253919">
    <property type="component" value="Unassembled WGS sequence"/>
</dbReference>
<evidence type="ECO:0000313" key="3">
    <source>
        <dbReference type="Proteomes" id="UP000253919"/>
    </source>
</evidence>
<feature type="transmembrane region" description="Helical" evidence="1">
    <location>
        <begin position="33"/>
        <end position="51"/>
    </location>
</feature>
<keyword evidence="3" id="KW-1185">Reference proteome</keyword>
<keyword evidence="1" id="KW-1133">Transmembrane helix</keyword>
<name>A0A369QJK6_9BACT</name>
<reference evidence="2 3" key="1">
    <citation type="submission" date="2018-04" db="EMBL/GenBank/DDBJ databases">
        <title>Adhaeribacter sp. HMF7616 genome sequencing and assembly.</title>
        <authorList>
            <person name="Kang H."/>
            <person name="Kang J."/>
            <person name="Cha I."/>
            <person name="Kim H."/>
            <person name="Joh K."/>
        </authorList>
    </citation>
    <scope>NUCLEOTIDE SEQUENCE [LARGE SCALE GENOMIC DNA]</scope>
    <source>
        <strain evidence="2 3">HMF7616</strain>
    </source>
</reference>